<evidence type="ECO:0000313" key="3">
    <source>
        <dbReference type="Proteomes" id="UP000483820"/>
    </source>
</evidence>
<dbReference type="Pfam" id="PF00651">
    <property type="entry name" value="BTB"/>
    <property type="match status" value="1"/>
</dbReference>
<dbReference type="AlphaFoldDB" id="A0A6A5H8I4"/>
<organism evidence="2 3">
    <name type="scientific">Caenorhabditis remanei</name>
    <name type="common">Caenorhabditis vulgaris</name>
    <dbReference type="NCBI Taxonomy" id="31234"/>
    <lineage>
        <taxon>Eukaryota</taxon>
        <taxon>Metazoa</taxon>
        <taxon>Ecdysozoa</taxon>
        <taxon>Nematoda</taxon>
        <taxon>Chromadorea</taxon>
        <taxon>Rhabditida</taxon>
        <taxon>Rhabditina</taxon>
        <taxon>Rhabditomorpha</taxon>
        <taxon>Rhabditoidea</taxon>
        <taxon>Rhabditidae</taxon>
        <taxon>Peloderinae</taxon>
        <taxon>Caenorhabditis</taxon>
    </lineage>
</organism>
<dbReference type="GeneID" id="9806276"/>
<dbReference type="PANTHER" id="PTHR22744:SF14">
    <property type="entry name" value="BTB DOMAIN-CONTAINING PROTEIN-RELATED"/>
    <property type="match status" value="1"/>
</dbReference>
<dbReference type="CTD" id="9806276"/>
<evidence type="ECO:0000259" key="1">
    <source>
        <dbReference type="PROSITE" id="PS50097"/>
    </source>
</evidence>
<name>A0A6A5H8I4_CAERE</name>
<dbReference type="EMBL" id="WUAV01000003">
    <property type="protein sequence ID" value="KAF1763104.1"/>
    <property type="molecule type" value="Genomic_DNA"/>
</dbReference>
<dbReference type="SUPFAM" id="SSF54695">
    <property type="entry name" value="POZ domain"/>
    <property type="match status" value="1"/>
</dbReference>
<protein>
    <recommendedName>
        <fullName evidence="1">BTB domain-containing protein</fullName>
    </recommendedName>
</protein>
<accession>A0A6A5H8I4</accession>
<reference evidence="2 3" key="1">
    <citation type="submission" date="2019-12" db="EMBL/GenBank/DDBJ databases">
        <title>Chromosome-level assembly of the Caenorhabditis remanei genome.</title>
        <authorList>
            <person name="Teterina A.A."/>
            <person name="Willis J.H."/>
            <person name="Phillips P.C."/>
        </authorList>
    </citation>
    <scope>NUCLEOTIDE SEQUENCE [LARGE SCALE GENOMIC DNA]</scope>
    <source>
        <strain evidence="2 3">PX506</strain>
        <tissue evidence="2">Whole organism</tissue>
    </source>
</reference>
<gene>
    <name evidence="2" type="ORF">GCK72_011369</name>
</gene>
<dbReference type="Gene3D" id="3.30.710.10">
    <property type="entry name" value="Potassium Channel Kv1.1, Chain A"/>
    <property type="match status" value="1"/>
</dbReference>
<dbReference type="CDD" id="cd01165">
    <property type="entry name" value="BTB_POZ"/>
    <property type="match status" value="1"/>
</dbReference>
<dbReference type="InterPro" id="IPR000210">
    <property type="entry name" value="BTB/POZ_dom"/>
</dbReference>
<dbReference type="PROSITE" id="PS50097">
    <property type="entry name" value="BTB"/>
    <property type="match status" value="1"/>
</dbReference>
<evidence type="ECO:0000313" key="2">
    <source>
        <dbReference type="EMBL" id="KAF1763104.1"/>
    </source>
</evidence>
<dbReference type="KEGG" id="crq:GCK72_011369"/>
<dbReference type="RefSeq" id="XP_053587981.1">
    <property type="nucleotide sequence ID" value="XM_053728404.1"/>
</dbReference>
<dbReference type="Proteomes" id="UP000483820">
    <property type="component" value="Chromosome III"/>
</dbReference>
<comment type="caution">
    <text evidence="2">The sequence shown here is derived from an EMBL/GenBank/DDBJ whole genome shotgun (WGS) entry which is preliminary data.</text>
</comment>
<sequence>MADDVIKYESAAYSIFRNEDVIHLETSTVDEITCIWSGSEDVRDVQRMCFEWEFDWGKINNLRVNKLTEERKILRRHMRTDYVNNDVRFKYSLIPHYVTELEEPSYNYNEMCTLFEQKDSVLVVEGKNLHVSKAFLSYHSEYFRELFSSDYKESQMDEIPIKDVSFQDFAILLSSFSPNPVFPNDDTVDKLLEMSRRFMVLSVINIIEYHLLNNSKIDDKKMLWLADEYGMSKLLEKCICGLTIEKVKNFAQSPQYGKLSDSAKAKILDRLVK</sequence>
<dbReference type="InterPro" id="IPR011333">
    <property type="entry name" value="SKP1/BTB/POZ_sf"/>
</dbReference>
<dbReference type="SMART" id="SM00225">
    <property type="entry name" value="BTB"/>
    <property type="match status" value="1"/>
</dbReference>
<dbReference type="PANTHER" id="PTHR22744">
    <property type="entry name" value="HELIX LOOP HELIX PROTEIN 21-RELATED"/>
    <property type="match status" value="1"/>
</dbReference>
<feature type="domain" description="BTB" evidence="1">
    <location>
        <begin position="118"/>
        <end position="185"/>
    </location>
</feature>
<proteinExistence type="predicted"/>